<evidence type="ECO:0000259" key="10">
    <source>
        <dbReference type="Pfam" id="PF00155"/>
    </source>
</evidence>
<reference evidence="11" key="1">
    <citation type="submission" date="2014-06" db="EMBL/GenBank/DDBJ databases">
        <authorList>
            <person name="Urmite Genomes Urmite Genomes"/>
        </authorList>
    </citation>
    <scope>NUCLEOTIDE SEQUENCE</scope>
</reference>
<dbReference type="InterPro" id="IPR015424">
    <property type="entry name" value="PyrdxlP-dep_Trfase"/>
</dbReference>
<dbReference type="AlphaFoldDB" id="A0A078LGJ0"/>
<dbReference type="OMA" id="PHVWVLR"/>
<evidence type="ECO:0000256" key="4">
    <source>
        <dbReference type="ARBA" id="ARBA00012285"/>
    </source>
</evidence>
<dbReference type="CDD" id="cd00609">
    <property type="entry name" value="AAT_like"/>
    <property type="match status" value="1"/>
</dbReference>
<evidence type="ECO:0000256" key="6">
    <source>
        <dbReference type="ARBA" id="ARBA00022898"/>
    </source>
</evidence>
<dbReference type="Gene3D" id="3.40.640.10">
    <property type="entry name" value="Type I PLP-dependent aspartate aminotransferase-like (Major domain)"/>
    <property type="match status" value="1"/>
</dbReference>
<evidence type="ECO:0000313" key="11">
    <source>
        <dbReference type="EMBL" id="CDZ84216.1"/>
    </source>
</evidence>
<dbReference type="InterPro" id="IPR004839">
    <property type="entry name" value="Aminotransferase_I/II_large"/>
</dbReference>
<dbReference type="EC" id="4.1.1.81" evidence="4"/>
<dbReference type="SUPFAM" id="SSF53383">
    <property type="entry name" value="PLP-dependent transferases"/>
    <property type="match status" value="1"/>
</dbReference>
<gene>
    <name evidence="11" type="ORF">BN1086_02363</name>
</gene>
<dbReference type="GO" id="GO:0030170">
    <property type="term" value="F:pyridoxal phosphate binding"/>
    <property type="evidence" value="ECO:0007669"/>
    <property type="project" value="InterPro"/>
</dbReference>
<dbReference type="InterPro" id="IPR015422">
    <property type="entry name" value="PyrdxlP-dep_Trfase_small"/>
</dbReference>
<dbReference type="InterPro" id="IPR015421">
    <property type="entry name" value="PyrdxlP-dep_Trfase_major"/>
</dbReference>
<keyword evidence="5" id="KW-0169">Cobalamin biosynthesis</keyword>
<evidence type="ECO:0000256" key="2">
    <source>
        <dbReference type="ARBA" id="ARBA00003444"/>
    </source>
</evidence>
<dbReference type="PROSITE" id="PS00105">
    <property type="entry name" value="AA_TRANSFER_CLASS_1"/>
    <property type="match status" value="1"/>
</dbReference>
<keyword evidence="6" id="KW-0663">Pyridoxal phosphate</keyword>
<protein>
    <recommendedName>
        <fullName evidence="4">threonine-phosphate decarboxylase</fullName>
        <ecNumber evidence="4">4.1.1.81</ecNumber>
    </recommendedName>
    <alternativeName>
        <fullName evidence="8">L-threonine-O-3-phosphate decarboxylase</fullName>
    </alternativeName>
</protein>
<proteinExistence type="predicted"/>
<dbReference type="Gene3D" id="3.90.1150.10">
    <property type="entry name" value="Aspartate Aminotransferase, domain 1"/>
    <property type="match status" value="1"/>
</dbReference>
<evidence type="ECO:0000256" key="7">
    <source>
        <dbReference type="ARBA" id="ARBA00023239"/>
    </source>
</evidence>
<dbReference type="Pfam" id="PF00155">
    <property type="entry name" value="Aminotran_1_2"/>
    <property type="match status" value="1"/>
</dbReference>
<dbReference type="RefSeq" id="WP_012133348.1">
    <property type="nucleotide sequence ID" value="NZ_AP025640.1"/>
</dbReference>
<feature type="domain" description="Aminotransferase class I/classII large" evidence="10">
    <location>
        <begin position="25"/>
        <end position="353"/>
    </location>
</feature>
<dbReference type="InterPro" id="IPR004838">
    <property type="entry name" value="NHTrfase_class1_PyrdxlP-BS"/>
</dbReference>
<accession>A0A078LGJ0</accession>
<comment type="catalytic activity">
    <reaction evidence="9">
        <text>O-phospho-L-threonine + H(+) = (R)-1-aminopropan-2-yl phosphate + CO2</text>
        <dbReference type="Rhea" id="RHEA:11492"/>
        <dbReference type="ChEBI" id="CHEBI:15378"/>
        <dbReference type="ChEBI" id="CHEBI:16526"/>
        <dbReference type="ChEBI" id="CHEBI:58563"/>
        <dbReference type="ChEBI" id="CHEBI:58675"/>
        <dbReference type="EC" id="4.1.1.81"/>
    </reaction>
</comment>
<name>A0A078LGJ0_CITKO</name>
<evidence type="ECO:0000256" key="5">
    <source>
        <dbReference type="ARBA" id="ARBA00022573"/>
    </source>
</evidence>
<dbReference type="InterPro" id="IPR005860">
    <property type="entry name" value="CobD"/>
</dbReference>
<dbReference type="EMBL" id="LK931336">
    <property type="protein sequence ID" value="CDZ84216.1"/>
    <property type="molecule type" value="Genomic_DNA"/>
</dbReference>
<organism evidence="11">
    <name type="scientific">Citrobacter koseri</name>
    <name type="common">Citrobacter diversus</name>
    <dbReference type="NCBI Taxonomy" id="545"/>
    <lineage>
        <taxon>Bacteria</taxon>
        <taxon>Pseudomonadati</taxon>
        <taxon>Pseudomonadota</taxon>
        <taxon>Gammaproteobacteria</taxon>
        <taxon>Enterobacterales</taxon>
        <taxon>Enterobacteriaceae</taxon>
        <taxon>Citrobacter</taxon>
    </lineage>
</organism>
<sequence length="364" mass="40733">MPLLKSAHGGNTREAAALLGISPEQLLDFSANINPLGMPGRLKRALIDNLTCAERYPDVDYQHLHQALAQHHQIPASWLLAGNGETESIFTLVHGLKPRHAMIVTPGFAEYRRALQWGACEIHEFALREADGWQLTDAILNALTPDLDCLFLCTPNNPTGLLPARELLLAIAERCKTQGIALILDEAFIDFIPGEEGFIPLLQGNPHIWVLRSLTKFYAIPGLRLGYLVNSDEQAVAQMRAQQMPWSINAFAALAGEVILQDAAYHQATWQWLAEEGQRFRQRLHAFPELTVYPGRANYLLLRCEREGLDLQRALLEKHILIRSCANYPGLDARYYRVAIRSQEENSRLLTALAEVFTDTTLAG</sequence>
<dbReference type="NCBIfam" id="TIGR01140">
    <property type="entry name" value="L_thr_O3P_dcar"/>
    <property type="match status" value="1"/>
</dbReference>
<dbReference type="GeneID" id="45136395"/>
<dbReference type="PANTHER" id="PTHR42885">
    <property type="entry name" value="HISTIDINOL-PHOSPHATE AMINOTRANSFERASE-RELATED"/>
    <property type="match status" value="1"/>
</dbReference>
<dbReference type="UniPathway" id="UPA00148"/>
<dbReference type="GO" id="GO:0009236">
    <property type="term" value="P:cobalamin biosynthetic process"/>
    <property type="evidence" value="ECO:0007669"/>
    <property type="project" value="UniProtKB-UniPathway"/>
</dbReference>
<dbReference type="PATRIC" id="fig|545.11.peg.793"/>
<evidence type="ECO:0000256" key="3">
    <source>
        <dbReference type="ARBA" id="ARBA00004953"/>
    </source>
</evidence>
<comment type="pathway">
    <text evidence="3">Cofactor biosynthesis; adenosylcobalamin biosynthesis.</text>
</comment>
<dbReference type="GO" id="GO:0048472">
    <property type="term" value="F:threonine-phosphate decarboxylase activity"/>
    <property type="evidence" value="ECO:0007669"/>
    <property type="project" value="UniProtKB-EC"/>
</dbReference>
<evidence type="ECO:0000256" key="9">
    <source>
        <dbReference type="ARBA" id="ARBA00048531"/>
    </source>
</evidence>
<keyword evidence="7" id="KW-0456">Lyase</keyword>
<evidence type="ECO:0000256" key="8">
    <source>
        <dbReference type="ARBA" id="ARBA00029996"/>
    </source>
</evidence>
<comment type="function">
    <text evidence="2">Decarboxylates L-threonine-O-3-phosphate to yield (R)-1-amino-2-propanol O-2-phosphate, the precursor for the linkage between the nucleotide loop and the corrin ring in cobalamin.</text>
</comment>
<evidence type="ECO:0000256" key="1">
    <source>
        <dbReference type="ARBA" id="ARBA00001933"/>
    </source>
</evidence>
<dbReference type="PANTHER" id="PTHR42885:SF1">
    <property type="entry name" value="THREONINE-PHOSPHATE DECARBOXYLASE"/>
    <property type="match status" value="1"/>
</dbReference>
<comment type="cofactor">
    <cofactor evidence="1">
        <name>pyridoxal 5'-phosphate</name>
        <dbReference type="ChEBI" id="CHEBI:597326"/>
    </cofactor>
</comment>